<evidence type="ECO:0000313" key="2">
    <source>
        <dbReference type="Proteomes" id="UP001055879"/>
    </source>
</evidence>
<keyword evidence="2" id="KW-1185">Reference proteome</keyword>
<proteinExistence type="predicted"/>
<accession>A0ACB8ZLF5</accession>
<organism evidence="1 2">
    <name type="scientific">Arctium lappa</name>
    <name type="common">Greater burdock</name>
    <name type="synonym">Lappa major</name>
    <dbReference type="NCBI Taxonomy" id="4217"/>
    <lineage>
        <taxon>Eukaryota</taxon>
        <taxon>Viridiplantae</taxon>
        <taxon>Streptophyta</taxon>
        <taxon>Embryophyta</taxon>
        <taxon>Tracheophyta</taxon>
        <taxon>Spermatophyta</taxon>
        <taxon>Magnoliopsida</taxon>
        <taxon>eudicotyledons</taxon>
        <taxon>Gunneridae</taxon>
        <taxon>Pentapetalae</taxon>
        <taxon>asterids</taxon>
        <taxon>campanulids</taxon>
        <taxon>Asterales</taxon>
        <taxon>Asteraceae</taxon>
        <taxon>Carduoideae</taxon>
        <taxon>Cardueae</taxon>
        <taxon>Arctiinae</taxon>
        <taxon>Arctium</taxon>
    </lineage>
</organism>
<dbReference type="Proteomes" id="UP001055879">
    <property type="component" value="Linkage Group LG10"/>
</dbReference>
<protein>
    <submittedName>
        <fullName evidence="1">Uncharacterized protein</fullName>
    </submittedName>
</protein>
<reference evidence="1 2" key="2">
    <citation type="journal article" date="2022" name="Mol. Ecol. Resour.">
        <title>The genomes of chicory, endive, great burdock and yacon provide insights into Asteraceae paleo-polyploidization history and plant inulin production.</title>
        <authorList>
            <person name="Fan W."/>
            <person name="Wang S."/>
            <person name="Wang H."/>
            <person name="Wang A."/>
            <person name="Jiang F."/>
            <person name="Liu H."/>
            <person name="Zhao H."/>
            <person name="Xu D."/>
            <person name="Zhang Y."/>
        </authorList>
    </citation>
    <scope>NUCLEOTIDE SEQUENCE [LARGE SCALE GENOMIC DNA]</scope>
    <source>
        <strain evidence="2">cv. Niubang</strain>
    </source>
</reference>
<sequence length="230" mass="26191">MAMEMETLHGEIEKLGSHCYAVFCLGVLLIVVAISHFGFSDDKDPTPTHHRRQSERRFRALHLMEYGLWPSEKDPTLLKFAWTELLDEMNKSATVEELAEGFVQVKAHLSKMDGESLDRLLSSTNVYKAILFYASWCPFSRNAQPKFDALAAMYPHKLSMHTIVNSLSKLSKLINVAVLGKVMKEPLILRHENHTLGLNSAKASRMHCGQHRKDFIEGRLHAIFYVTLLL</sequence>
<comment type="caution">
    <text evidence="1">The sequence shown here is derived from an EMBL/GenBank/DDBJ whole genome shotgun (WGS) entry which is preliminary data.</text>
</comment>
<name>A0ACB8ZLF5_ARCLA</name>
<dbReference type="EMBL" id="CM042056">
    <property type="protein sequence ID" value="KAI3696970.1"/>
    <property type="molecule type" value="Genomic_DNA"/>
</dbReference>
<evidence type="ECO:0000313" key="1">
    <source>
        <dbReference type="EMBL" id="KAI3696970.1"/>
    </source>
</evidence>
<reference evidence="2" key="1">
    <citation type="journal article" date="2022" name="Mol. Ecol. Resour.">
        <title>The genomes of chicory, endive, great burdock and yacon provide insights into Asteraceae palaeo-polyploidization history and plant inulin production.</title>
        <authorList>
            <person name="Fan W."/>
            <person name="Wang S."/>
            <person name="Wang H."/>
            <person name="Wang A."/>
            <person name="Jiang F."/>
            <person name="Liu H."/>
            <person name="Zhao H."/>
            <person name="Xu D."/>
            <person name="Zhang Y."/>
        </authorList>
    </citation>
    <scope>NUCLEOTIDE SEQUENCE [LARGE SCALE GENOMIC DNA]</scope>
    <source>
        <strain evidence="2">cv. Niubang</strain>
    </source>
</reference>
<gene>
    <name evidence="1" type="ORF">L6452_29635</name>
</gene>